<gene>
    <name evidence="8" type="ORF">MBO_06112</name>
</gene>
<proteinExistence type="predicted"/>
<keyword evidence="3" id="KW-0201">Cytochrome c-type biogenesis</keyword>
<dbReference type="PROSITE" id="PS00211">
    <property type="entry name" value="ABC_TRANSPORTER_1"/>
    <property type="match status" value="1"/>
</dbReference>
<evidence type="ECO:0000256" key="3">
    <source>
        <dbReference type="ARBA" id="ARBA00022748"/>
    </source>
</evidence>
<comment type="caution">
    <text evidence="8">The sequence shown here is derived from an EMBL/GenBank/DDBJ whole genome shotgun (WGS) entry which is preliminary data.</text>
</comment>
<dbReference type="Proteomes" id="UP000035860">
    <property type="component" value="Unassembled WGS sequence"/>
</dbReference>
<dbReference type="Pfam" id="PF00005">
    <property type="entry name" value="ABC_tran"/>
    <property type="match status" value="1"/>
</dbReference>
<evidence type="ECO:0000313" key="8">
    <source>
        <dbReference type="EMBL" id="KDN25088.1"/>
    </source>
</evidence>
<evidence type="ECO:0000256" key="4">
    <source>
        <dbReference type="ARBA" id="ARBA00022840"/>
    </source>
</evidence>
<dbReference type="SUPFAM" id="SSF52540">
    <property type="entry name" value="P-loop containing nucleoside triphosphate hydrolases"/>
    <property type="match status" value="1"/>
</dbReference>
<keyword evidence="4" id="KW-0067">ATP-binding</keyword>
<dbReference type="NCBIfam" id="TIGR01189">
    <property type="entry name" value="ccmA"/>
    <property type="match status" value="1"/>
</dbReference>
<dbReference type="GO" id="GO:0017004">
    <property type="term" value="P:cytochrome complex assembly"/>
    <property type="evidence" value="ECO:0007669"/>
    <property type="project" value="UniProtKB-KW"/>
</dbReference>
<dbReference type="SMART" id="SM00382">
    <property type="entry name" value="AAA"/>
    <property type="match status" value="1"/>
</dbReference>
<keyword evidence="2" id="KW-0547">Nucleotide-binding</keyword>
<protein>
    <submittedName>
        <fullName evidence="8">Heme ABC transporter ATPase subunit CcmA</fullName>
    </submittedName>
</protein>
<keyword evidence="5" id="KW-1278">Translocase</keyword>
<keyword evidence="6" id="KW-0472">Membrane</keyword>
<keyword evidence="9" id="KW-1185">Reference proteome</keyword>
<sequence length="207" mass="22396">MTAFDKSPIVTLDDVDVQRGEFVLCQGVNLTLDAGDICHLIGENGLGKTTLLSQIAGLLPMVSGRVVYHRCDIHPVYVSHQLGISGSLTVAQNLAFLLSLYGVDAHRDVIDYALEQVGLYGLNDISSVQLSAGQMRRVGLSRLFVLSPDESPFWLLDEPLTALDVQMVAQIENRISDFVDQGGTVLMTSHQAIGIKTGVLDLAEFAL</sequence>
<evidence type="ECO:0000256" key="2">
    <source>
        <dbReference type="ARBA" id="ARBA00022741"/>
    </source>
</evidence>
<dbReference type="GO" id="GO:0005524">
    <property type="term" value="F:ATP binding"/>
    <property type="evidence" value="ECO:0007669"/>
    <property type="project" value="UniProtKB-KW"/>
</dbReference>
<dbReference type="InterPro" id="IPR003593">
    <property type="entry name" value="AAA+_ATPase"/>
</dbReference>
<dbReference type="PANTHER" id="PTHR43499">
    <property type="entry name" value="ABC TRANSPORTER I FAMILY MEMBER 1"/>
    <property type="match status" value="1"/>
</dbReference>
<dbReference type="InterPro" id="IPR017871">
    <property type="entry name" value="ABC_transporter-like_CS"/>
</dbReference>
<accession>A0A066ULK8</accession>
<dbReference type="AlphaFoldDB" id="A0A066ULK8"/>
<dbReference type="GO" id="GO:0022857">
    <property type="term" value="F:transmembrane transporter activity"/>
    <property type="evidence" value="ECO:0007669"/>
    <property type="project" value="InterPro"/>
</dbReference>
<dbReference type="eggNOG" id="COG4133">
    <property type="taxonomic scope" value="Bacteria"/>
</dbReference>
<dbReference type="EMBL" id="AOMT01000023">
    <property type="protein sequence ID" value="KDN25088.1"/>
    <property type="molecule type" value="Genomic_DNA"/>
</dbReference>
<dbReference type="InterPro" id="IPR003439">
    <property type="entry name" value="ABC_transporter-like_ATP-bd"/>
</dbReference>
<dbReference type="InterPro" id="IPR027417">
    <property type="entry name" value="P-loop_NTPase"/>
</dbReference>
<evidence type="ECO:0000256" key="5">
    <source>
        <dbReference type="ARBA" id="ARBA00022967"/>
    </source>
</evidence>
<reference evidence="8 9" key="1">
    <citation type="journal article" date="2014" name="Genome Announc.">
        <title>Draft Genome Sequence of Moraxella bovoculi Strain 237T (ATCC BAA-1259T) Isolated from a Calf with Infectious Bovine Keratoconjunctivitis.</title>
        <authorList>
            <person name="Calcutt M.J."/>
            <person name="Foecking M.F."/>
            <person name="Martin N.T."/>
            <person name="Mhlanga-Mutangadura T."/>
            <person name="Reilly T.J."/>
        </authorList>
    </citation>
    <scope>NUCLEOTIDE SEQUENCE [LARGE SCALE GENOMIC DNA]</scope>
    <source>
        <strain evidence="8 9">237</strain>
    </source>
</reference>
<evidence type="ECO:0000313" key="9">
    <source>
        <dbReference type="Proteomes" id="UP000035860"/>
    </source>
</evidence>
<evidence type="ECO:0000259" key="7">
    <source>
        <dbReference type="PROSITE" id="PS50893"/>
    </source>
</evidence>
<dbReference type="PANTHER" id="PTHR43499:SF1">
    <property type="entry name" value="ABC TRANSPORTER I FAMILY MEMBER 1"/>
    <property type="match status" value="1"/>
</dbReference>
<feature type="domain" description="ABC transporter" evidence="7">
    <location>
        <begin position="10"/>
        <end position="205"/>
    </location>
</feature>
<dbReference type="Gene3D" id="3.40.50.300">
    <property type="entry name" value="P-loop containing nucleotide triphosphate hydrolases"/>
    <property type="match status" value="1"/>
</dbReference>
<dbReference type="OrthoDB" id="9800654at2"/>
<dbReference type="RefSeq" id="WP_036365561.1">
    <property type="nucleotide sequence ID" value="NZ_AOMT01000023.1"/>
</dbReference>
<keyword evidence="1" id="KW-0813">Transport</keyword>
<organism evidence="8 9">
    <name type="scientific">Moraxella bovoculi 237</name>
    <dbReference type="NCBI Taxonomy" id="743974"/>
    <lineage>
        <taxon>Bacteria</taxon>
        <taxon>Pseudomonadati</taxon>
        <taxon>Pseudomonadota</taxon>
        <taxon>Gammaproteobacteria</taxon>
        <taxon>Moraxellales</taxon>
        <taxon>Moraxellaceae</taxon>
        <taxon>Moraxella</taxon>
    </lineage>
</organism>
<dbReference type="GO" id="GO:0016887">
    <property type="term" value="F:ATP hydrolysis activity"/>
    <property type="evidence" value="ECO:0007669"/>
    <property type="project" value="InterPro"/>
</dbReference>
<evidence type="ECO:0000256" key="6">
    <source>
        <dbReference type="ARBA" id="ARBA00023136"/>
    </source>
</evidence>
<name>A0A066ULK8_9GAMM</name>
<dbReference type="InterPro" id="IPR005895">
    <property type="entry name" value="ABC_transptr_haem_export_CcmA"/>
</dbReference>
<evidence type="ECO:0000256" key="1">
    <source>
        <dbReference type="ARBA" id="ARBA00022448"/>
    </source>
</evidence>
<dbReference type="PROSITE" id="PS50893">
    <property type="entry name" value="ABC_TRANSPORTER_2"/>
    <property type="match status" value="1"/>
</dbReference>